<name>A0A840V3X2_9BACT</name>
<comment type="caution">
    <text evidence="1">The sequence shown here is derived from an EMBL/GenBank/DDBJ whole genome shotgun (WGS) entry which is preliminary data.</text>
</comment>
<dbReference type="RefSeq" id="WP_184019910.1">
    <property type="nucleotide sequence ID" value="NZ_JACHFD010000014.1"/>
</dbReference>
<sequence length="155" mass="17374">MSMFAFDCSQFIAIRSSNPQAGLGSLFDEALRITPLVDESKKQYLEKVLGLRGELQLFEVGDEEFQGDFEEWNDIGSAPPKLESLIELILKLAPISDDLDLVLVQSATTNADRIWRCECLAPEFRSKLFAKSIYSVEEGSSAEVSIYRVRSKAFP</sequence>
<accession>A0A840V3X2</accession>
<keyword evidence="2" id="KW-1185">Reference proteome</keyword>
<organism evidence="1 2">
    <name type="scientific">Haloferula luteola</name>
    <dbReference type="NCBI Taxonomy" id="595692"/>
    <lineage>
        <taxon>Bacteria</taxon>
        <taxon>Pseudomonadati</taxon>
        <taxon>Verrucomicrobiota</taxon>
        <taxon>Verrucomicrobiia</taxon>
        <taxon>Verrucomicrobiales</taxon>
        <taxon>Verrucomicrobiaceae</taxon>
        <taxon>Haloferula</taxon>
    </lineage>
</organism>
<gene>
    <name evidence="1" type="ORF">HNR46_002930</name>
</gene>
<reference evidence="1 2" key="1">
    <citation type="submission" date="2020-08" db="EMBL/GenBank/DDBJ databases">
        <title>Genomic Encyclopedia of Type Strains, Phase IV (KMG-IV): sequencing the most valuable type-strain genomes for metagenomic binning, comparative biology and taxonomic classification.</title>
        <authorList>
            <person name="Goeker M."/>
        </authorList>
    </citation>
    <scope>NUCLEOTIDE SEQUENCE [LARGE SCALE GENOMIC DNA]</scope>
    <source>
        <strain evidence="1 2">YC6886</strain>
    </source>
</reference>
<dbReference type="Proteomes" id="UP000557717">
    <property type="component" value="Unassembled WGS sequence"/>
</dbReference>
<protein>
    <submittedName>
        <fullName evidence="1">Uncharacterized protein</fullName>
    </submittedName>
</protein>
<dbReference type="AlphaFoldDB" id="A0A840V3X2"/>
<evidence type="ECO:0000313" key="1">
    <source>
        <dbReference type="EMBL" id="MBB5352682.1"/>
    </source>
</evidence>
<proteinExistence type="predicted"/>
<evidence type="ECO:0000313" key="2">
    <source>
        <dbReference type="Proteomes" id="UP000557717"/>
    </source>
</evidence>
<dbReference type="EMBL" id="JACHFD010000014">
    <property type="protein sequence ID" value="MBB5352682.1"/>
    <property type="molecule type" value="Genomic_DNA"/>
</dbReference>